<keyword evidence="1" id="KW-1133">Transmembrane helix</keyword>
<organism evidence="2 3">
    <name type="scientific">Candidatus Roizmanbacteria bacterium RIFCSPHIGHO2_01_FULL_39_12b</name>
    <dbReference type="NCBI Taxonomy" id="1802030"/>
    <lineage>
        <taxon>Bacteria</taxon>
        <taxon>Candidatus Roizmaniibacteriota</taxon>
    </lineage>
</organism>
<protein>
    <submittedName>
        <fullName evidence="2">Uncharacterized protein</fullName>
    </submittedName>
</protein>
<gene>
    <name evidence="2" type="ORF">A2690_04665</name>
</gene>
<sequence length="173" mass="18832">MNENLSIQTEQNTKHVRNKFSPFQMYQKHTILISITLGLLFLVVGVGAFYLGKQSVNKKQTLYPTPTSVLFPSINQIYITNIPTQNIEQDCAPPPDCVAPPRGCNYEYMYDKTGCLTGCGNLNCAQITTSCPKIIPVPCPNDKLPNGCGYSAMPIPPGCPGGCPVICSSNINK</sequence>
<evidence type="ECO:0000256" key="1">
    <source>
        <dbReference type="SAM" id="Phobius"/>
    </source>
</evidence>
<keyword evidence="1" id="KW-0812">Transmembrane</keyword>
<evidence type="ECO:0000313" key="3">
    <source>
        <dbReference type="Proteomes" id="UP000178372"/>
    </source>
</evidence>
<comment type="caution">
    <text evidence="2">The sequence shown here is derived from an EMBL/GenBank/DDBJ whole genome shotgun (WGS) entry which is preliminary data.</text>
</comment>
<keyword evidence="1" id="KW-0472">Membrane</keyword>
<reference evidence="2 3" key="1">
    <citation type="journal article" date="2016" name="Nat. Commun.">
        <title>Thousands of microbial genomes shed light on interconnected biogeochemical processes in an aquifer system.</title>
        <authorList>
            <person name="Anantharaman K."/>
            <person name="Brown C.T."/>
            <person name="Hug L.A."/>
            <person name="Sharon I."/>
            <person name="Castelle C.J."/>
            <person name="Probst A.J."/>
            <person name="Thomas B.C."/>
            <person name="Singh A."/>
            <person name="Wilkins M.J."/>
            <person name="Karaoz U."/>
            <person name="Brodie E.L."/>
            <person name="Williams K.H."/>
            <person name="Hubbard S.S."/>
            <person name="Banfield J.F."/>
        </authorList>
    </citation>
    <scope>NUCLEOTIDE SEQUENCE [LARGE SCALE GENOMIC DNA]</scope>
</reference>
<dbReference type="Proteomes" id="UP000178372">
    <property type="component" value="Unassembled WGS sequence"/>
</dbReference>
<dbReference type="EMBL" id="MFZF01000024">
    <property type="protein sequence ID" value="OGK15799.1"/>
    <property type="molecule type" value="Genomic_DNA"/>
</dbReference>
<accession>A0A1F7GA73</accession>
<feature type="transmembrane region" description="Helical" evidence="1">
    <location>
        <begin position="31"/>
        <end position="51"/>
    </location>
</feature>
<evidence type="ECO:0000313" key="2">
    <source>
        <dbReference type="EMBL" id="OGK15799.1"/>
    </source>
</evidence>
<dbReference type="AlphaFoldDB" id="A0A1F7GA73"/>
<proteinExistence type="predicted"/>
<name>A0A1F7GA73_9BACT</name>